<accession>A0AAP5IG69</accession>
<protein>
    <submittedName>
        <fullName evidence="1">Uncharacterized protein</fullName>
    </submittedName>
</protein>
<sequence length="128" mass="14623">MPRPRIKIVPHLEYAELTRRYCRCRNGAKRTRWLVICLLSRPGNPVKVEQVAEITDLSAAWVRRIVRRYNEKSPLGLVDGHEGVLKVLLANPHLIDVGLLEIMVEAAEVYVNRMIRTPQLVCTVNDDG</sequence>
<reference evidence="2" key="1">
    <citation type="journal article" date="2021" name="Science">
        <title>Hunting the eagle killer: A cyanobacterial neurotoxin causes vacuolar myelinopathy.</title>
        <authorList>
            <person name="Breinlinger S."/>
            <person name="Phillips T.J."/>
            <person name="Haram B.N."/>
            <person name="Mares J."/>
            <person name="Martinez Yerena J.A."/>
            <person name="Hrouzek P."/>
            <person name="Sobotka R."/>
            <person name="Henderson W.M."/>
            <person name="Schmieder P."/>
            <person name="Williams S.M."/>
            <person name="Lauderdale J.D."/>
            <person name="Wilde H.D."/>
            <person name="Gerrin W."/>
            <person name="Kust A."/>
            <person name="Washington J.W."/>
            <person name="Wagner C."/>
            <person name="Geier B."/>
            <person name="Liebeke M."/>
            <person name="Enke H."/>
            <person name="Niedermeyer T.H.J."/>
            <person name="Wilde S.B."/>
        </authorList>
    </citation>
    <scope>NUCLEOTIDE SEQUENCE [LARGE SCALE GENOMIC DNA]</scope>
    <source>
        <strain evidence="2">Thurmond2011</strain>
    </source>
</reference>
<dbReference type="AlphaFoldDB" id="A0AAP5IG69"/>
<dbReference type="RefSeq" id="WP_208341506.1">
    <property type="nucleotide sequence ID" value="NZ_CAWQFN010000908.1"/>
</dbReference>
<keyword evidence="2" id="KW-1185">Reference proteome</keyword>
<comment type="caution">
    <text evidence="1">The sequence shown here is derived from an EMBL/GenBank/DDBJ whole genome shotgun (WGS) entry which is preliminary data.</text>
</comment>
<dbReference type="Proteomes" id="UP000667802">
    <property type="component" value="Unassembled WGS sequence"/>
</dbReference>
<dbReference type="InterPro" id="IPR009057">
    <property type="entry name" value="Homeodomain-like_sf"/>
</dbReference>
<name>A0AAP5IG69_9CYAN</name>
<organism evidence="1 2">
    <name type="scientific">Aetokthonos hydrillicola Thurmond2011</name>
    <dbReference type="NCBI Taxonomy" id="2712845"/>
    <lineage>
        <taxon>Bacteria</taxon>
        <taxon>Bacillati</taxon>
        <taxon>Cyanobacteriota</taxon>
        <taxon>Cyanophyceae</taxon>
        <taxon>Nostocales</taxon>
        <taxon>Hapalosiphonaceae</taxon>
        <taxon>Aetokthonos</taxon>
    </lineage>
</organism>
<evidence type="ECO:0000313" key="1">
    <source>
        <dbReference type="EMBL" id="MDR9900142.1"/>
    </source>
</evidence>
<dbReference type="EMBL" id="JAALHA020000031">
    <property type="protein sequence ID" value="MDR9900142.1"/>
    <property type="molecule type" value="Genomic_DNA"/>
</dbReference>
<gene>
    <name evidence="1" type="ORF">G7B40_037175</name>
</gene>
<proteinExistence type="predicted"/>
<evidence type="ECO:0000313" key="2">
    <source>
        <dbReference type="Proteomes" id="UP000667802"/>
    </source>
</evidence>
<dbReference type="SUPFAM" id="SSF46689">
    <property type="entry name" value="Homeodomain-like"/>
    <property type="match status" value="1"/>
</dbReference>